<dbReference type="Gene3D" id="3.40.50.410">
    <property type="entry name" value="von Willebrand factor, type A domain"/>
    <property type="match status" value="1"/>
</dbReference>
<feature type="domain" description="VWFA" evidence="2">
    <location>
        <begin position="116"/>
        <end position="305"/>
    </location>
</feature>
<sequence>MKRMPLPPLPASNTGPTRKTAPVRARMTLMAAAILLFGTACQRDASTDAESAGATSTPVGADDSTQVDQDSVAYYEALAERHDGGYAACGESVQQAPQACDAVGDVAGAGQTAPGRVLLMLDASGSMAARIGGERMLTIAQDALLDFGRRLPEQANVGFRVYGHSGNNRESGKAESCAGTELRYAFAPFDETRFEQAVRSFEPVGWTPIAASLDAAAADFAAAGAGDAAGNVIYMVSDGIETCGGDPVAAARRLQAADVNVVVNVIGFGVGSDEARQLRAIAEAGGGEYLSATNRADLYRIFNARSQQAYARFNCVSREQHTAFNTTSRAQHDRFNCLSRRAHGEFNNVSREVHNDFNAGRATREQRDYALAQARRKRDDILDPARTERDAVLDAARTQRDRTLSEERRARDDRLDDARRDRDEGLQQR</sequence>
<dbReference type="AlphaFoldDB" id="A0A4R5TRE6"/>
<evidence type="ECO:0000313" key="4">
    <source>
        <dbReference type="Proteomes" id="UP000294796"/>
    </source>
</evidence>
<dbReference type="EMBL" id="SMTF01000012">
    <property type="protein sequence ID" value="TDK22747.1"/>
    <property type="molecule type" value="Genomic_DNA"/>
</dbReference>
<organism evidence="3 4">
    <name type="scientific">Luteimonas aestuarii</name>
    <dbReference type="NCBI Taxonomy" id="453837"/>
    <lineage>
        <taxon>Bacteria</taxon>
        <taxon>Pseudomonadati</taxon>
        <taxon>Pseudomonadota</taxon>
        <taxon>Gammaproteobacteria</taxon>
        <taxon>Lysobacterales</taxon>
        <taxon>Lysobacteraceae</taxon>
        <taxon>Luteimonas</taxon>
    </lineage>
</organism>
<evidence type="ECO:0000259" key="2">
    <source>
        <dbReference type="PROSITE" id="PS50234"/>
    </source>
</evidence>
<dbReference type="OrthoDB" id="9783818at2"/>
<dbReference type="RefSeq" id="WP_133322885.1">
    <property type="nucleotide sequence ID" value="NZ_SMTF01000012.1"/>
</dbReference>
<feature type="compositionally biased region" description="Pro residues" evidence="1">
    <location>
        <begin position="1"/>
        <end position="10"/>
    </location>
</feature>
<feature type="region of interest" description="Disordered" evidence="1">
    <location>
        <begin position="388"/>
        <end position="429"/>
    </location>
</feature>
<dbReference type="SUPFAM" id="SSF53300">
    <property type="entry name" value="vWA-like"/>
    <property type="match status" value="1"/>
</dbReference>
<protein>
    <recommendedName>
        <fullName evidence="2">VWFA domain-containing protein</fullName>
    </recommendedName>
</protein>
<evidence type="ECO:0000313" key="3">
    <source>
        <dbReference type="EMBL" id="TDK22747.1"/>
    </source>
</evidence>
<reference evidence="3 4" key="1">
    <citation type="submission" date="2019-03" db="EMBL/GenBank/DDBJ databases">
        <title>Luteimonas zhaokaii sp.nov., isolated from the rectal contents of Plateau pika in Yushu, Qinghai Province, China.</title>
        <authorList>
            <person name="Zhang G."/>
        </authorList>
    </citation>
    <scope>NUCLEOTIDE SEQUENCE [LARGE SCALE GENOMIC DNA]</scope>
    <source>
        <strain evidence="3 4">B9</strain>
    </source>
</reference>
<name>A0A4R5TRE6_9GAMM</name>
<dbReference type="InterPro" id="IPR002035">
    <property type="entry name" value="VWF_A"/>
</dbReference>
<dbReference type="PROSITE" id="PS50234">
    <property type="entry name" value="VWFA"/>
    <property type="match status" value="1"/>
</dbReference>
<comment type="caution">
    <text evidence="3">The sequence shown here is derived from an EMBL/GenBank/DDBJ whole genome shotgun (WGS) entry which is preliminary data.</text>
</comment>
<evidence type="ECO:0000256" key="1">
    <source>
        <dbReference type="SAM" id="MobiDB-lite"/>
    </source>
</evidence>
<proteinExistence type="predicted"/>
<dbReference type="SMART" id="SM00327">
    <property type="entry name" value="VWA"/>
    <property type="match status" value="1"/>
</dbReference>
<keyword evidence="4" id="KW-1185">Reference proteome</keyword>
<dbReference type="Proteomes" id="UP000294796">
    <property type="component" value="Unassembled WGS sequence"/>
</dbReference>
<gene>
    <name evidence="3" type="ORF">E2F46_13400</name>
</gene>
<accession>A0A4R5TRE6</accession>
<dbReference type="InterPro" id="IPR036465">
    <property type="entry name" value="vWFA_dom_sf"/>
</dbReference>
<feature type="region of interest" description="Disordered" evidence="1">
    <location>
        <begin position="1"/>
        <end position="21"/>
    </location>
</feature>
<dbReference type="Pfam" id="PF00092">
    <property type="entry name" value="VWA"/>
    <property type="match status" value="1"/>
</dbReference>